<dbReference type="InterPro" id="IPR019223">
    <property type="entry name" value="DUF2147"/>
</dbReference>
<sequence length="127" mass="13790">MRLIATILALFVSAPALADPVFGEWKTQSSAMEKYAGHYLHVRFEPCGSKICGKITKVVGIEADIIGKAIIWDMNALEDGTYTGGKIWPPDRGGTYASKMKLQGDKLKVSGCLVGGLLCESQIWSRL</sequence>
<feature type="domain" description="DUF2147" evidence="2">
    <location>
        <begin position="23"/>
        <end position="126"/>
    </location>
</feature>
<dbReference type="Proteomes" id="UP000199236">
    <property type="component" value="Unassembled WGS sequence"/>
</dbReference>
<dbReference type="EMBL" id="FOVR01000013">
    <property type="protein sequence ID" value="SFO82824.1"/>
    <property type="molecule type" value="Genomic_DNA"/>
</dbReference>
<evidence type="ECO:0000259" key="2">
    <source>
        <dbReference type="Pfam" id="PF09917"/>
    </source>
</evidence>
<proteinExistence type="predicted"/>
<keyword evidence="4" id="KW-1185">Reference proteome</keyword>
<dbReference type="OrthoDB" id="9811671at2"/>
<evidence type="ECO:0000313" key="4">
    <source>
        <dbReference type="Proteomes" id="UP000199236"/>
    </source>
</evidence>
<organism evidence="3 4">
    <name type="scientific">Cohaesibacter marisflavi</name>
    <dbReference type="NCBI Taxonomy" id="655353"/>
    <lineage>
        <taxon>Bacteria</taxon>
        <taxon>Pseudomonadati</taxon>
        <taxon>Pseudomonadota</taxon>
        <taxon>Alphaproteobacteria</taxon>
        <taxon>Hyphomicrobiales</taxon>
        <taxon>Cohaesibacteraceae</taxon>
    </lineage>
</organism>
<gene>
    <name evidence="3" type="ORF">SAMN04488056_113138</name>
</gene>
<dbReference type="PANTHER" id="PTHR36919">
    <property type="entry name" value="BLR1215 PROTEIN"/>
    <property type="match status" value="1"/>
</dbReference>
<name>A0A1I5KCP0_9HYPH</name>
<evidence type="ECO:0000256" key="1">
    <source>
        <dbReference type="SAM" id="SignalP"/>
    </source>
</evidence>
<accession>A0A1I5KCP0</accession>
<keyword evidence="1" id="KW-0732">Signal</keyword>
<dbReference type="STRING" id="655353.SAMN04488056_113138"/>
<reference evidence="3 4" key="1">
    <citation type="submission" date="2016-10" db="EMBL/GenBank/DDBJ databases">
        <authorList>
            <person name="de Groot N.N."/>
        </authorList>
    </citation>
    <scope>NUCLEOTIDE SEQUENCE [LARGE SCALE GENOMIC DNA]</scope>
    <source>
        <strain evidence="3 4">CGMCC 1.9157</strain>
    </source>
</reference>
<dbReference type="Gene3D" id="2.40.128.520">
    <property type="match status" value="1"/>
</dbReference>
<feature type="chain" id="PRO_5011453585" evidence="1">
    <location>
        <begin position="19"/>
        <end position="127"/>
    </location>
</feature>
<dbReference type="AlphaFoldDB" id="A0A1I5KCP0"/>
<protein>
    <submittedName>
        <fullName evidence="3">Uncharacterized conserved protein, DUF2147 family</fullName>
    </submittedName>
</protein>
<dbReference type="PANTHER" id="PTHR36919:SF2">
    <property type="entry name" value="BLL6627 PROTEIN"/>
    <property type="match status" value="1"/>
</dbReference>
<dbReference type="RefSeq" id="WP_090074990.1">
    <property type="nucleotide sequence ID" value="NZ_FOVR01000013.1"/>
</dbReference>
<evidence type="ECO:0000313" key="3">
    <source>
        <dbReference type="EMBL" id="SFO82824.1"/>
    </source>
</evidence>
<feature type="signal peptide" evidence="1">
    <location>
        <begin position="1"/>
        <end position="18"/>
    </location>
</feature>
<dbReference type="Pfam" id="PF09917">
    <property type="entry name" value="DUF2147"/>
    <property type="match status" value="1"/>
</dbReference>